<proteinExistence type="predicted"/>
<dbReference type="EMBL" id="JSUQ01000009">
    <property type="protein sequence ID" value="KHQ52976.1"/>
    <property type="molecule type" value="Genomic_DNA"/>
</dbReference>
<dbReference type="OrthoDB" id="4954742at2"/>
<organism evidence="1 2">
    <name type="scientific">Mameliella alba</name>
    <dbReference type="NCBI Taxonomy" id="561184"/>
    <lineage>
        <taxon>Bacteria</taxon>
        <taxon>Pseudomonadati</taxon>
        <taxon>Pseudomonadota</taxon>
        <taxon>Alphaproteobacteria</taxon>
        <taxon>Rhodobacterales</taxon>
        <taxon>Roseobacteraceae</taxon>
        <taxon>Mameliella</taxon>
    </lineage>
</organism>
<dbReference type="InterPro" id="IPR009389">
    <property type="entry name" value="DUF1045"/>
</dbReference>
<protein>
    <submittedName>
        <fullName evidence="1">Phosphonate metabolism protein</fullName>
    </submittedName>
</protein>
<dbReference type="Gene3D" id="3.90.1140.10">
    <property type="entry name" value="Cyclic phosphodiesterase"/>
    <property type="match status" value="1"/>
</dbReference>
<sequence>MHFSRYAVYVTLPQGPLSDFGAAWLGWNAATGERPDAPVVHGLPLPAHEITATPRKYGLHGTIKPPFRLAAGMDFDALHDGFARFCATQAPVTLDGLALTRLGRFLALTPVGETGALSTLAARTVEALDPFRAPLTEAELDKRRKSGLNNRQEALLSHWGYPYVMDQFRFHITLSGKLNRDMTEQVRSALLPHIEPHLPSPFTVEALTLCGEDSTGYFHELHRYALSG</sequence>
<evidence type="ECO:0000313" key="2">
    <source>
        <dbReference type="Proteomes" id="UP000030960"/>
    </source>
</evidence>
<gene>
    <name evidence="1" type="ORF">OA50_02520</name>
</gene>
<dbReference type="STRING" id="561184.SAMN05216376_110140"/>
<dbReference type="Pfam" id="PF06299">
    <property type="entry name" value="DUF1045"/>
    <property type="match status" value="1"/>
</dbReference>
<dbReference type="AlphaFoldDB" id="A0A0B3S8I8"/>
<dbReference type="PATRIC" id="fig|1515334.3.peg.2537"/>
<comment type="caution">
    <text evidence="1">The sequence shown here is derived from an EMBL/GenBank/DDBJ whole genome shotgun (WGS) entry which is preliminary data.</text>
</comment>
<dbReference type="RefSeq" id="WP_043141721.1">
    <property type="nucleotide sequence ID" value="NZ_JSUQ01000009.1"/>
</dbReference>
<dbReference type="PIRSF" id="PIRSF033328">
    <property type="entry name" value="Phest_Mll4975"/>
    <property type="match status" value="1"/>
</dbReference>
<name>A0A0B3S8I8_9RHOB</name>
<evidence type="ECO:0000313" key="1">
    <source>
        <dbReference type="EMBL" id="KHQ52976.1"/>
    </source>
</evidence>
<keyword evidence="2" id="KW-1185">Reference proteome</keyword>
<reference evidence="1 2" key="1">
    <citation type="submission" date="2014-10" db="EMBL/GenBank/DDBJ databases">
        <title>Genome sequence of Ponticoccus sp. strain UMTAT08 isolated from clonal culture of toxic dinoflagellate Alexandrium tamiyavanichii.</title>
        <authorList>
            <person name="Gan H.Y."/>
            <person name="Muhd D.-D."/>
            <person name="Mohd Noor M.E."/>
            <person name="Yeong Y.S."/>
            <person name="Usup G."/>
        </authorList>
    </citation>
    <scope>NUCLEOTIDE SEQUENCE [LARGE SCALE GENOMIC DNA]</scope>
    <source>
        <strain evidence="1 2">UMTAT08</strain>
    </source>
</reference>
<dbReference type="Proteomes" id="UP000030960">
    <property type="component" value="Unassembled WGS sequence"/>
</dbReference>
<accession>A0A0B3S8I8</accession>